<evidence type="ECO:0000256" key="1">
    <source>
        <dbReference type="ARBA" id="ARBA00022617"/>
    </source>
</evidence>
<evidence type="ECO:0000259" key="4">
    <source>
        <dbReference type="Pfam" id="PF13442"/>
    </source>
</evidence>
<keyword evidence="1" id="KW-0349">Heme</keyword>
<sequence>MGRRLKPEAIKIQIQQGKGAMPPFQDALSDDEINALVRYLEKARSKK</sequence>
<evidence type="ECO:0000256" key="3">
    <source>
        <dbReference type="ARBA" id="ARBA00023004"/>
    </source>
</evidence>
<evidence type="ECO:0000313" key="5">
    <source>
        <dbReference type="EMBL" id="RXH54353.1"/>
    </source>
</evidence>
<keyword evidence="6" id="KW-1185">Reference proteome</keyword>
<dbReference type="Pfam" id="PF13442">
    <property type="entry name" value="Cytochrome_CBB3"/>
    <property type="match status" value="1"/>
</dbReference>
<dbReference type="InterPro" id="IPR036909">
    <property type="entry name" value="Cyt_c-like_dom_sf"/>
</dbReference>
<accession>A0A4Q0STN5</accession>
<evidence type="ECO:0000256" key="2">
    <source>
        <dbReference type="ARBA" id="ARBA00022723"/>
    </source>
</evidence>
<organism evidence="5 6">
    <name type="scientific">Granulicella sibirica</name>
    <dbReference type="NCBI Taxonomy" id="2479048"/>
    <lineage>
        <taxon>Bacteria</taxon>
        <taxon>Pseudomonadati</taxon>
        <taxon>Acidobacteriota</taxon>
        <taxon>Terriglobia</taxon>
        <taxon>Terriglobales</taxon>
        <taxon>Acidobacteriaceae</taxon>
        <taxon>Granulicella</taxon>
    </lineage>
</organism>
<dbReference type="GO" id="GO:0020037">
    <property type="term" value="F:heme binding"/>
    <property type="evidence" value="ECO:0007669"/>
    <property type="project" value="InterPro"/>
</dbReference>
<dbReference type="GO" id="GO:0046872">
    <property type="term" value="F:metal ion binding"/>
    <property type="evidence" value="ECO:0007669"/>
    <property type="project" value="UniProtKB-KW"/>
</dbReference>
<dbReference type="EMBL" id="RDSM01000004">
    <property type="protein sequence ID" value="RXH54353.1"/>
    <property type="molecule type" value="Genomic_DNA"/>
</dbReference>
<gene>
    <name evidence="5" type="ORF">GRAN_4649</name>
</gene>
<name>A0A4Q0STN5_9BACT</name>
<keyword evidence="3" id="KW-0408">Iron</keyword>
<dbReference type="Gene3D" id="1.10.760.10">
    <property type="entry name" value="Cytochrome c-like domain"/>
    <property type="match status" value="1"/>
</dbReference>
<reference evidence="6" key="2">
    <citation type="submission" date="2019-02" db="EMBL/GenBank/DDBJ databases">
        <title>Granulicella sibirica sp. nov., a psychrotolerant acidobacterium isolated from an organic soil layer in forested tundra, West Siberia.</title>
        <authorList>
            <person name="Oshkin I.Y."/>
            <person name="Kulichevskaya I.S."/>
            <person name="Rijpstra W.I.C."/>
            <person name="Sinninghe Damste J.S."/>
            <person name="Rakitin A.L."/>
            <person name="Ravin N.V."/>
            <person name="Dedysh S.N."/>
        </authorList>
    </citation>
    <scope>NUCLEOTIDE SEQUENCE [LARGE SCALE GENOMIC DNA]</scope>
    <source>
        <strain evidence="6">AF10</strain>
    </source>
</reference>
<evidence type="ECO:0000313" key="6">
    <source>
        <dbReference type="Proteomes" id="UP000289437"/>
    </source>
</evidence>
<proteinExistence type="predicted"/>
<feature type="domain" description="Cytochrome c" evidence="4">
    <location>
        <begin position="2"/>
        <end position="40"/>
    </location>
</feature>
<dbReference type="GO" id="GO:0009055">
    <property type="term" value="F:electron transfer activity"/>
    <property type="evidence" value="ECO:0007669"/>
    <property type="project" value="InterPro"/>
</dbReference>
<dbReference type="AlphaFoldDB" id="A0A4Q0STN5"/>
<reference evidence="5 6" key="1">
    <citation type="submission" date="2018-11" db="EMBL/GenBank/DDBJ databases">
        <authorList>
            <person name="Mardanov A.V."/>
            <person name="Ravin N.V."/>
            <person name="Dedysh S.N."/>
        </authorList>
    </citation>
    <scope>NUCLEOTIDE SEQUENCE [LARGE SCALE GENOMIC DNA]</scope>
    <source>
        <strain evidence="5 6">AF10</strain>
    </source>
</reference>
<dbReference type="SUPFAM" id="SSF46626">
    <property type="entry name" value="Cytochrome c"/>
    <property type="match status" value="1"/>
</dbReference>
<dbReference type="InterPro" id="IPR009056">
    <property type="entry name" value="Cyt_c-like_dom"/>
</dbReference>
<dbReference type="Proteomes" id="UP000289437">
    <property type="component" value="Unassembled WGS sequence"/>
</dbReference>
<comment type="caution">
    <text evidence="5">The sequence shown here is derived from an EMBL/GenBank/DDBJ whole genome shotgun (WGS) entry which is preliminary data.</text>
</comment>
<keyword evidence="2" id="KW-0479">Metal-binding</keyword>
<protein>
    <recommendedName>
        <fullName evidence="4">Cytochrome c domain-containing protein</fullName>
    </recommendedName>
</protein>